<dbReference type="Pfam" id="PF00332">
    <property type="entry name" value="Glyco_hydro_17"/>
    <property type="match status" value="1"/>
</dbReference>
<evidence type="ECO:0000313" key="18">
    <source>
        <dbReference type="EMBL" id="KAG7665262.1"/>
    </source>
</evidence>
<evidence type="ECO:0000256" key="7">
    <source>
        <dbReference type="ARBA" id="ARBA00022525"/>
    </source>
</evidence>
<comment type="caution">
    <text evidence="18">The sequence shown here is derived from an EMBL/GenBank/DDBJ whole genome shotgun (WGS) entry which is preliminary data.</text>
</comment>
<evidence type="ECO:0000256" key="14">
    <source>
        <dbReference type="ARBA" id="ARBA00023326"/>
    </source>
</evidence>
<evidence type="ECO:0000256" key="16">
    <source>
        <dbReference type="SAM" id="MobiDB-lite"/>
    </source>
</evidence>
<evidence type="ECO:0000256" key="15">
    <source>
        <dbReference type="RuleBase" id="RU004335"/>
    </source>
</evidence>
<evidence type="ECO:0000256" key="4">
    <source>
        <dbReference type="ARBA" id="ARBA00008773"/>
    </source>
</evidence>
<reference evidence="18 19" key="1">
    <citation type="journal article" date="2021" name="DNA Res.">
        <title>Genome analysis of Candida subhashii reveals its hybrid nature and dual mitochondrial genome conformations.</title>
        <authorList>
            <person name="Mixao V."/>
            <person name="Hegedusova E."/>
            <person name="Saus E."/>
            <person name="Pryszcz L.P."/>
            <person name="Cillingova A."/>
            <person name="Nosek J."/>
            <person name="Gabaldon T."/>
        </authorList>
    </citation>
    <scope>NUCLEOTIDE SEQUENCE [LARGE SCALE GENOMIC DNA]</scope>
    <source>
        <strain evidence="18 19">CBS 10753</strain>
    </source>
</reference>
<organism evidence="18 19">
    <name type="scientific">[Candida] subhashii</name>
    <dbReference type="NCBI Taxonomy" id="561895"/>
    <lineage>
        <taxon>Eukaryota</taxon>
        <taxon>Fungi</taxon>
        <taxon>Dikarya</taxon>
        <taxon>Ascomycota</taxon>
        <taxon>Saccharomycotina</taxon>
        <taxon>Pichiomycetes</taxon>
        <taxon>Debaryomycetaceae</taxon>
        <taxon>Spathaspora</taxon>
    </lineage>
</organism>
<dbReference type="InterPro" id="IPR000490">
    <property type="entry name" value="Glyco_hydro_17"/>
</dbReference>
<feature type="compositionally biased region" description="Low complexity" evidence="16">
    <location>
        <begin position="363"/>
        <end position="373"/>
    </location>
</feature>
<evidence type="ECO:0000313" key="19">
    <source>
        <dbReference type="Proteomes" id="UP000694255"/>
    </source>
</evidence>
<feature type="region of interest" description="Disordered" evidence="16">
    <location>
        <begin position="1"/>
        <end position="81"/>
    </location>
</feature>
<dbReference type="Proteomes" id="UP000694255">
    <property type="component" value="Unassembled WGS sequence"/>
</dbReference>
<dbReference type="GO" id="GO:0009986">
    <property type="term" value="C:cell surface"/>
    <property type="evidence" value="ECO:0007669"/>
    <property type="project" value="TreeGrafter"/>
</dbReference>
<sequence>MSKSELERKTSSEEKEEQIPQQSPSEQSITTEPSSSSPMEASPQRTVNDENHLAVEVPKYDENSHSDSESEMTYSSGYDSGKYNECAIEESQSNIEGYDSSIRSTKRSATISDFHGFASGTVDEDDDDDDDDENRSRVSPRLTKVKAFKVTRSRSLNHFSLAPTILRRVGEPEVPQTDSTTNTKEIHKPYIKNTIDDHNAEPPTSDMTSSVDHSLPNYYLNSAPSGINGTLFSSSAPNSTAKEAPTTSNDAKVTKSRNSTVIFTKKRSTDSDFHLNEISPISNEGTSRLMKGVFDKVIKEEDENTQNTMRSTRSHSQSTVLHPSFSGRITKSIFHEELQDTLKKGDVTISKNSSSSSDDKKASPPGSSASSKLKQPFFDRKRSFAVFIVLVGLVLVLLGGFIPAIVVLSRGTKFAVNKYFSNPSNLPLLSELSEKYLPKPPKNRPEAFIPRINSAEGLNDAIKTDKEVLNLMNMVSNVLFHGITYSPRGSLESECGFNRRDAMLDLAKLSTVTTRIRTYGTQCNQTEILLDAIQHMNLNMTIAMGVWIGADNKANKQQMDTMKKIIARLADPSRLINSIYIGNEVLFRQDKSKHELIDYIKDAKDFLKMLHIEDIPVGTAEVGSLIDMELVEVCDVVGANIHPFFGGISVEEAPAWVWQFLNYQLDPMSRPVSTPIVITEVGWPSGGGRYGKAVASKASLQFFISDFLCNFRDRGIEYYFFEAFDEPWKEVFNERDQNWEPQWGVFNADRSNKFPMQNIGCL</sequence>
<keyword evidence="12" id="KW-0119">Carbohydrate metabolism</keyword>
<evidence type="ECO:0000256" key="12">
    <source>
        <dbReference type="ARBA" id="ARBA00023277"/>
    </source>
</evidence>
<evidence type="ECO:0000256" key="8">
    <source>
        <dbReference type="ARBA" id="ARBA00022729"/>
    </source>
</evidence>
<keyword evidence="14" id="KW-0624">Polysaccharide degradation</keyword>
<dbReference type="GO" id="GO:0042973">
    <property type="term" value="F:glucan endo-1,3-beta-D-glucosidase activity"/>
    <property type="evidence" value="ECO:0007669"/>
    <property type="project" value="UniProtKB-EC"/>
</dbReference>
<evidence type="ECO:0000256" key="1">
    <source>
        <dbReference type="ARBA" id="ARBA00000382"/>
    </source>
</evidence>
<dbReference type="EC" id="3.2.1.39" evidence="5"/>
<dbReference type="GO" id="GO:0071555">
    <property type="term" value="P:cell wall organization"/>
    <property type="evidence" value="ECO:0007669"/>
    <property type="project" value="UniProtKB-KW"/>
</dbReference>
<accession>A0A8J5QLE8</accession>
<feature type="compositionally biased region" description="Low complexity" evidence="16">
    <location>
        <begin position="19"/>
        <end position="43"/>
    </location>
</feature>
<protein>
    <recommendedName>
        <fullName evidence="5">glucan endo-1,3-beta-D-glucosidase</fullName>
        <ecNumber evidence="5">3.2.1.39</ecNumber>
    </recommendedName>
</protein>
<comment type="subcellular location">
    <subcellularLocation>
        <location evidence="2">Cell membrane</location>
        <topology evidence="2">Single-pass type II membrane protein</topology>
    </subcellularLocation>
    <subcellularLocation>
        <location evidence="3">Secreted</location>
    </subcellularLocation>
</comment>
<feature type="compositionally biased region" description="Basic and acidic residues" evidence="16">
    <location>
        <begin position="1"/>
        <end position="13"/>
    </location>
</feature>
<dbReference type="AlphaFoldDB" id="A0A8J5QLE8"/>
<feature type="region of interest" description="Disordered" evidence="16">
    <location>
        <begin position="111"/>
        <end position="141"/>
    </location>
</feature>
<evidence type="ECO:0000256" key="13">
    <source>
        <dbReference type="ARBA" id="ARBA00023316"/>
    </source>
</evidence>
<dbReference type="RefSeq" id="XP_049265494.1">
    <property type="nucleotide sequence ID" value="XM_049404960.1"/>
</dbReference>
<gene>
    <name evidence="18" type="ORF">J8A68_001318</name>
</gene>
<feature type="transmembrane region" description="Helical" evidence="17">
    <location>
        <begin position="384"/>
        <end position="408"/>
    </location>
</feature>
<dbReference type="GO" id="GO:0000272">
    <property type="term" value="P:polysaccharide catabolic process"/>
    <property type="evidence" value="ECO:0007669"/>
    <property type="project" value="UniProtKB-KW"/>
</dbReference>
<keyword evidence="17" id="KW-1133">Transmembrane helix</keyword>
<evidence type="ECO:0000256" key="11">
    <source>
        <dbReference type="ARBA" id="ARBA00023180"/>
    </source>
</evidence>
<feature type="compositionally biased region" description="Acidic residues" evidence="16">
    <location>
        <begin position="122"/>
        <end position="133"/>
    </location>
</feature>
<dbReference type="EMBL" id="JAGSYN010000051">
    <property type="protein sequence ID" value="KAG7665262.1"/>
    <property type="molecule type" value="Genomic_DNA"/>
</dbReference>
<keyword evidence="7" id="KW-0964">Secreted</keyword>
<dbReference type="GO" id="GO:0005886">
    <property type="term" value="C:plasma membrane"/>
    <property type="evidence" value="ECO:0007669"/>
    <property type="project" value="UniProtKB-SubCell"/>
</dbReference>
<dbReference type="PANTHER" id="PTHR16631">
    <property type="entry name" value="GLUCAN 1,3-BETA-GLUCOSIDASE"/>
    <property type="match status" value="1"/>
</dbReference>
<keyword evidence="11" id="KW-0325">Glycoprotein</keyword>
<keyword evidence="17" id="KW-0812">Transmembrane</keyword>
<evidence type="ECO:0000256" key="6">
    <source>
        <dbReference type="ARBA" id="ARBA00022475"/>
    </source>
</evidence>
<keyword evidence="6" id="KW-1003">Cell membrane</keyword>
<keyword evidence="10 17" id="KW-0472">Membrane</keyword>
<keyword evidence="19" id="KW-1185">Reference proteome</keyword>
<keyword evidence="9" id="KW-0378">Hydrolase</keyword>
<dbReference type="GeneID" id="73468119"/>
<evidence type="ECO:0000256" key="10">
    <source>
        <dbReference type="ARBA" id="ARBA00023136"/>
    </source>
</evidence>
<comment type="catalytic activity">
    <reaction evidence="1">
        <text>Hydrolysis of (1-&gt;3)-beta-D-glucosidic linkages in (1-&gt;3)-beta-D-glucans.</text>
        <dbReference type="EC" id="3.2.1.39"/>
    </reaction>
</comment>
<evidence type="ECO:0000256" key="3">
    <source>
        <dbReference type="ARBA" id="ARBA00004613"/>
    </source>
</evidence>
<comment type="similarity">
    <text evidence="4 15">Belongs to the glycosyl hydrolase 17 family.</text>
</comment>
<dbReference type="PANTHER" id="PTHR16631:SF17">
    <property type="entry name" value="GLUCAN ENDO-1,3-BETA-GLUCOSIDASE BTGC"/>
    <property type="match status" value="1"/>
</dbReference>
<evidence type="ECO:0000256" key="5">
    <source>
        <dbReference type="ARBA" id="ARBA00012780"/>
    </source>
</evidence>
<feature type="compositionally biased region" description="Basic and acidic residues" evidence="16">
    <location>
        <begin position="47"/>
        <end position="68"/>
    </location>
</feature>
<name>A0A8J5QLE8_9ASCO</name>
<feature type="region of interest" description="Disordered" evidence="16">
    <location>
        <begin position="346"/>
        <end position="373"/>
    </location>
</feature>
<keyword evidence="8" id="KW-0732">Signal</keyword>
<evidence type="ECO:0000256" key="2">
    <source>
        <dbReference type="ARBA" id="ARBA00004401"/>
    </source>
</evidence>
<evidence type="ECO:0000256" key="17">
    <source>
        <dbReference type="SAM" id="Phobius"/>
    </source>
</evidence>
<dbReference type="GO" id="GO:0005576">
    <property type="term" value="C:extracellular region"/>
    <property type="evidence" value="ECO:0007669"/>
    <property type="project" value="UniProtKB-SubCell"/>
</dbReference>
<dbReference type="GO" id="GO:0009277">
    <property type="term" value="C:fungal-type cell wall"/>
    <property type="evidence" value="ECO:0007669"/>
    <property type="project" value="TreeGrafter"/>
</dbReference>
<dbReference type="InterPro" id="IPR050732">
    <property type="entry name" value="Beta-glucan_modifiers"/>
</dbReference>
<keyword evidence="13" id="KW-0961">Cell wall biogenesis/degradation</keyword>
<proteinExistence type="inferred from homology"/>
<evidence type="ECO:0000256" key="9">
    <source>
        <dbReference type="ARBA" id="ARBA00022801"/>
    </source>
</evidence>
<dbReference type="OrthoDB" id="68336at2759"/>